<sequence length="541" mass="61800">MINEDMLMLTKELVNINSVNTTDGEREIGLFMEAYIREIPYFKRHPDQVIVRELKDDSLHRRNVMALLIGEKERKKRTLLFHGHTDTVGIEEYGALKPFACKPDELMEALAGLDLAPEVREDLESGNYLFGRGSCDMKSGDAVFLGILKEMCGQVQNLSGNILVSFNPVEENLHTGIIEGLDILEELKKTYELEYILAINNDFICPLFRGDQTKTLYTGTVGKLLPCFYIQGKETHVGQCFEGFDASMVAAGLVDKINLNSAFSDEYEGEYTYPPSVLKMKDLKPWYNVQTASEAFVYFNYFVHNASMEEIIGKLITAAKEVMQEALAKINEMSARFSKLSGQAHKDYEYPYRIMTYEELWQIAKDRGCTEKDLESRILDEMKKGTDKREIPIQTVRYLLHAAGITVPAVILYFAAPYCPHNTLQGKEEEIISRIRKIVQEVSDDTGETFRFMKFFPSLSDSSYLKIDDSEESLGLLTDNFPGMKELYPIPVDQIKRLNIPAVNYGCYGKDAHKWTERVNIPYTFEVLPLLLRKTIAFYLQ</sequence>
<keyword evidence="1" id="KW-0378">Hydrolase</keyword>
<reference evidence="3 4" key="1">
    <citation type="submission" date="2024-02" db="EMBL/GenBank/DDBJ databases">
        <title>Bacterial strain from lacustrine sediment.</title>
        <authorList>
            <person name="Petit C."/>
            <person name="Fadhlaoui K."/>
        </authorList>
    </citation>
    <scope>NUCLEOTIDE SEQUENCE [LARGE SCALE GENOMIC DNA]</scope>
    <source>
        <strain evidence="3 4">IPX-CK</strain>
    </source>
</reference>
<dbReference type="RefSeq" id="WP_342759152.1">
    <property type="nucleotide sequence ID" value="NZ_CP146256.1"/>
</dbReference>
<protein>
    <submittedName>
        <fullName evidence="3">M20/M25/M40 family metallo-hydrolase</fullName>
    </submittedName>
</protein>
<evidence type="ECO:0000256" key="1">
    <source>
        <dbReference type="ARBA" id="ARBA00022801"/>
    </source>
</evidence>
<dbReference type="InterPro" id="IPR012166">
    <property type="entry name" value="Uncharacterised_RocB"/>
</dbReference>
<dbReference type="InterPro" id="IPR050072">
    <property type="entry name" value="Peptidase_M20A"/>
</dbReference>
<gene>
    <name evidence="3" type="ORF">V6984_07455</name>
</gene>
<keyword evidence="4" id="KW-1185">Reference proteome</keyword>
<name>A0ABZ3F1A0_9FIRM</name>
<proteinExistence type="predicted"/>
<accession>A0ABZ3F1A0</accession>
<keyword evidence="2" id="KW-0862">Zinc</keyword>
<dbReference type="Proteomes" id="UP001451571">
    <property type="component" value="Chromosome"/>
</dbReference>
<dbReference type="InterPro" id="IPR002933">
    <property type="entry name" value="Peptidase_M20"/>
</dbReference>
<dbReference type="SUPFAM" id="SSF53187">
    <property type="entry name" value="Zn-dependent exopeptidases"/>
    <property type="match status" value="1"/>
</dbReference>
<dbReference type="PANTHER" id="PTHR43808:SF27">
    <property type="entry name" value="PROTEIN ROCB"/>
    <property type="match status" value="1"/>
</dbReference>
<dbReference type="PROSITE" id="PS00758">
    <property type="entry name" value="ARGE_DAPE_CPG2_1"/>
    <property type="match status" value="1"/>
</dbReference>
<dbReference type="InterPro" id="IPR001261">
    <property type="entry name" value="ArgE/DapE_CS"/>
</dbReference>
<dbReference type="Gene3D" id="3.40.630.10">
    <property type="entry name" value="Zn peptidases"/>
    <property type="match status" value="1"/>
</dbReference>
<dbReference type="EMBL" id="CP146256">
    <property type="protein sequence ID" value="XAH75585.1"/>
    <property type="molecule type" value="Genomic_DNA"/>
</dbReference>
<evidence type="ECO:0000256" key="2">
    <source>
        <dbReference type="ARBA" id="ARBA00022833"/>
    </source>
</evidence>
<dbReference type="PANTHER" id="PTHR43808">
    <property type="entry name" value="ACETYLORNITHINE DEACETYLASE"/>
    <property type="match status" value="1"/>
</dbReference>
<dbReference type="Pfam" id="PF01546">
    <property type="entry name" value="Peptidase_M20"/>
    <property type="match status" value="1"/>
</dbReference>
<dbReference type="PIRSF" id="PIRSF010386">
    <property type="entry name" value="RocB"/>
    <property type="match status" value="1"/>
</dbReference>
<evidence type="ECO:0000313" key="3">
    <source>
        <dbReference type="EMBL" id="XAH75585.1"/>
    </source>
</evidence>
<organism evidence="3 4">
    <name type="scientific">Kineothrix sedimenti</name>
    <dbReference type="NCBI Taxonomy" id="3123317"/>
    <lineage>
        <taxon>Bacteria</taxon>
        <taxon>Bacillati</taxon>
        <taxon>Bacillota</taxon>
        <taxon>Clostridia</taxon>
        <taxon>Lachnospirales</taxon>
        <taxon>Lachnospiraceae</taxon>
        <taxon>Kineothrix</taxon>
    </lineage>
</organism>
<evidence type="ECO:0000313" key="4">
    <source>
        <dbReference type="Proteomes" id="UP001451571"/>
    </source>
</evidence>